<organism evidence="1 2">
    <name type="scientific">Aspergillus tanneri</name>
    <dbReference type="NCBI Taxonomy" id="1220188"/>
    <lineage>
        <taxon>Eukaryota</taxon>
        <taxon>Fungi</taxon>
        <taxon>Dikarya</taxon>
        <taxon>Ascomycota</taxon>
        <taxon>Pezizomycotina</taxon>
        <taxon>Eurotiomycetes</taxon>
        <taxon>Eurotiomycetidae</taxon>
        <taxon>Eurotiales</taxon>
        <taxon>Aspergillaceae</taxon>
        <taxon>Aspergillus</taxon>
        <taxon>Aspergillus subgen. Circumdati</taxon>
    </lineage>
</organism>
<evidence type="ECO:0000313" key="2">
    <source>
        <dbReference type="Proteomes" id="UP000308092"/>
    </source>
</evidence>
<accession>A0A4S3JUS3</accession>
<keyword evidence="2" id="KW-1185">Reference proteome</keyword>
<gene>
    <name evidence="1" type="ORF">EYZ11_001329</name>
</gene>
<name>A0A4S3JUS3_9EURO</name>
<dbReference type="Proteomes" id="UP000308092">
    <property type="component" value="Unassembled WGS sequence"/>
</dbReference>
<dbReference type="EMBL" id="SOSA01000024">
    <property type="protein sequence ID" value="THC99154.1"/>
    <property type="molecule type" value="Genomic_DNA"/>
</dbReference>
<dbReference type="VEuPathDB" id="FungiDB:EYZ11_001329"/>
<comment type="caution">
    <text evidence="1">The sequence shown here is derived from an EMBL/GenBank/DDBJ whole genome shotgun (WGS) entry which is preliminary data.</text>
</comment>
<sequence>MRPHLSVPFYHPRHGNFQHWAIHLHTSAQDLIFEVDGEHPGFRKVTKWDCPEYTLEILDGYEKEAVLDEADEEYKEAKEILKRKRGPLTYWGFIYHMRNPLPTSGSTANIDSGRE</sequence>
<protein>
    <submittedName>
        <fullName evidence="1">Uncharacterized protein</fullName>
    </submittedName>
</protein>
<proteinExistence type="predicted"/>
<evidence type="ECO:0000313" key="1">
    <source>
        <dbReference type="EMBL" id="THC99154.1"/>
    </source>
</evidence>
<dbReference type="AlphaFoldDB" id="A0A4S3JUS3"/>
<reference evidence="1 2" key="1">
    <citation type="submission" date="2019-03" db="EMBL/GenBank/DDBJ databases">
        <title>The genome sequence of a newly discovered highly antifungal drug resistant Aspergillus species, Aspergillus tanneri NIH 1004.</title>
        <authorList>
            <person name="Mounaud S."/>
            <person name="Singh I."/>
            <person name="Joardar V."/>
            <person name="Pakala S."/>
            <person name="Pakala S."/>
            <person name="Venepally P."/>
            <person name="Hoover J."/>
            <person name="Nierman W."/>
            <person name="Chung J."/>
            <person name="Losada L."/>
        </authorList>
    </citation>
    <scope>NUCLEOTIDE SEQUENCE [LARGE SCALE GENOMIC DNA]</scope>
    <source>
        <strain evidence="1 2">NIH1004</strain>
    </source>
</reference>